<dbReference type="Proteomes" id="UP000488299">
    <property type="component" value="Unassembled WGS sequence"/>
</dbReference>
<protein>
    <recommendedName>
        <fullName evidence="5">Lantibiotic dehydratase</fullName>
    </recommendedName>
</protein>
<dbReference type="InterPro" id="IPR023809">
    <property type="entry name" value="Thiopep_bacteriocin_synth_dom"/>
</dbReference>
<name>A0A7J5TU19_9BACT</name>
<evidence type="ECO:0000259" key="1">
    <source>
        <dbReference type="Pfam" id="PF04738"/>
    </source>
</evidence>
<evidence type="ECO:0000259" key="2">
    <source>
        <dbReference type="Pfam" id="PF14028"/>
    </source>
</evidence>
<dbReference type="Pfam" id="PF04738">
    <property type="entry name" value="Lant_dehydr_N"/>
    <property type="match status" value="1"/>
</dbReference>
<dbReference type="NCBIfam" id="TIGR03891">
    <property type="entry name" value="thiopep_ocin"/>
    <property type="match status" value="1"/>
</dbReference>
<sequence>MKHTLHAGSFFLVRTPTLPLDELLEANAHIANAGLTGLADRMRQVYGQELMREAIYLASPELYAETERWLNGEKSSPDKVERLLYSLYKYYLRMTSRSTPYGLFAGCATGTITHQPSAIRFADTKLRKHVRLDMNYVAELASTLVRQPAIRSQLRFLPNNSLYQIGDQYRYVEYKLRNKNRSYLLAGVRASAYVSRVVEAAQGGKTIDQLAQMLVSDTIRLDQATAFVNQLIDSQILTSELEPTVTGPEFFGVLLDRLRQLDGTDELVEQLSNVKALLNGSDSPISRYLFIKDVVDRLTATQSKDLVQVDTYFATERANLNQNLLNELTQTANRLLEAGNRMKNNDLDEFKRRFSERWEEQEVPLLLALDNESGIGYGATGQGKADNLVLLKDLVIPRQKRSSTPMNWTNEARLRQAVYTRFLGQNRQSVELTEADIDSIVDPDRPNRFPASMYMFGQLLAGSTEALDRGDYTFVYGNLFGPTAANLLGRFCHGDPALAQSVNDLLRQEEASQPEAIFAEIVHLPEARTGNVLLRPQLRDYEIAYMGRSAAPDSHCIGADDLLVSIQNDEVVLRSKRLNRRIIPRLSTAHNFTQGIAVYRFLCDLQHQGYSQPFSWDWGVYRKEPHLPRISYQKFVLSYERWYLESKTYAKSLEKSPNPATFVAELRQSLGLPRWVVLHEGDNDLPLDLDCFAAGQILVDKLKKKDIILFEHLQTVDQCFVGDKNGTYCHELLFPLHVTTSTPVQPRLQAPVGTALPRQFMVGSEWLYVKLYGGNKTAERLLVEVIKPLAEEMLAQRQIDSWFFIRYADPLPHLRVRFHGDPNSGFWATLLTRLQAATQPYLDEGLLMKLQVDTYQREIERYGEPTMLLSETFFYHDSVAITDFLSLIEGDAGEQYRWQFALRNVDRLFDDFGYSLDERRALIDQIGAGFRAEFGGSPTLLHRLNDRYRAHRALVNQILTPEADTDEIEEAVACFEKRSLALKPMATHPLVQADRDRLMPSYIHMTLNRFFLSKQRQHELVIYHYLSKYYESQMARQKKGVLQPA</sequence>
<accession>A0A7J5TU19</accession>
<dbReference type="Pfam" id="PF14028">
    <property type="entry name" value="Lant_dehydr_C"/>
    <property type="match status" value="1"/>
</dbReference>
<evidence type="ECO:0000313" key="3">
    <source>
        <dbReference type="EMBL" id="KAB7727293.1"/>
    </source>
</evidence>
<keyword evidence="4" id="KW-1185">Reference proteome</keyword>
<gene>
    <name evidence="3" type="ORF">F5984_21945</name>
</gene>
<reference evidence="3 4" key="1">
    <citation type="submission" date="2019-10" db="EMBL/GenBank/DDBJ databases">
        <title>Rudanella paleaurantiibacter sp. nov., isolated from sludge.</title>
        <authorList>
            <person name="Xu S.Q."/>
        </authorList>
    </citation>
    <scope>NUCLEOTIDE SEQUENCE [LARGE SCALE GENOMIC DNA]</scope>
    <source>
        <strain evidence="3 4">HX-22-17</strain>
    </source>
</reference>
<comment type="caution">
    <text evidence="3">The sequence shown here is derived from an EMBL/GenBank/DDBJ whole genome shotgun (WGS) entry which is preliminary data.</text>
</comment>
<organism evidence="3 4">
    <name type="scientific">Rudanella paleaurantiibacter</name>
    <dbReference type="NCBI Taxonomy" id="2614655"/>
    <lineage>
        <taxon>Bacteria</taxon>
        <taxon>Pseudomonadati</taxon>
        <taxon>Bacteroidota</taxon>
        <taxon>Cytophagia</taxon>
        <taxon>Cytophagales</taxon>
        <taxon>Cytophagaceae</taxon>
        <taxon>Rudanella</taxon>
    </lineage>
</organism>
<dbReference type="EMBL" id="WELI01000011">
    <property type="protein sequence ID" value="KAB7727293.1"/>
    <property type="molecule type" value="Genomic_DNA"/>
</dbReference>
<feature type="domain" description="Thiopeptide-type bacteriocin biosynthesis" evidence="2">
    <location>
        <begin position="766"/>
        <end position="1030"/>
    </location>
</feature>
<dbReference type="RefSeq" id="WP_152126371.1">
    <property type="nucleotide sequence ID" value="NZ_WELI01000011.1"/>
</dbReference>
<dbReference type="AlphaFoldDB" id="A0A7J5TU19"/>
<proteinExistence type="predicted"/>
<evidence type="ECO:0008006" key="5">
    <source>
        <dbReference type="Google" id="ProtNLM"/>
    </source>
</evidence>
<dbReference type="InterPro" id="IPR006827">
    <property type="entry name" value="Lant_deHydtase_N"/>
</dbReference>
<evidence type="ECO:0000313" key="4">
    <source>
        <dbReference type="Proteomes" id="UP000488299"/>
    </source>
</evidence>
<feature type="domain" description="Lantibiotic dehydratase N-terminal" evidence="1">
    <location>
        <begin position="49"/>
        <end position="691"/>
    </location>
</feature>